<dbReference type="PROSITE" id="PS00763">
    <property type="entry name" value="GLUTATHIONE_PEROXID_2"/>
    <property type="match status" value="1"/>
</dbReference>
<dbReference type="InterPro" id="IPR036249">
    <property type="entry name" value="Thioredoxin-like_sf"/>
</dbReference>
<dbReference type="Gene3D" id="3.40.30.10">
    <property type="entry name" value="Glutaredoxin"/>
    <property type="match status" value="1"/>
</dbReference>
<dbReference type="VEuPathDB" id="FungiDB:AeMF1_013170"/>
<protein>
    <recommendedName>
        <fullName evidence="4">Glutathione peroxidase</fullName>
    </recommendedName>
</protein>
<sequence length="182" mass="20659">MSRWSLFGRRASSQSSGDDPTKAKSFFELSAVDMAGQTVPMSKYSLTQLNYTQLAALDAKYRNQGLEILAFPCNQFGGQEPGTNEKIMEFVKTFGITFQFFNKCDVNGDNTVPVFQYLKHHLSGLLGNFIKWNFTKFLVDREGQPFKRYSPQTAPNDFEGDIVELLSKQAPREESKEEAKQE</sequence>
<evidence type="ECO:0000256" key="4">
    <source>
        <dbReference type="RuleBase" id="RU000499"/>
    </source>
</evidence>
<evidence type="ECO:0000313" key="6">
    <source>
        <dbReference type="EMBL" id="KAF0733325.1"/>
    </source>
</evidence>
<feature type="region of interest" description="Disordered" evidence="5">
    <location>
        <begin position="1"/>
        <end position="21"/>
    </location>
</feature>
<evidence type="ECO:0000256" key="5">
    <source>
        <dbReference type="SAM" id="MobiDB-lite"/>
    </source>
</evidence>
<reference evidence="6 7" key="1">
    <citation type="submission" date="2019-07" db="EMBL/GenBank/DDBJ databases">
        <title>Genomics analysis of Aphanomyces spp. identifies a new class of oomycete effector associated with host adaptation.</title>
        <authorList>
            <person name="Gaulin E."/>
        </authorList>
    </citation>
    <scope>NUCLEOTIDE SEQUENCE [LARGE SCALE GENOMIC DNA]</scope>
    <source>
        <strain evidence="6 7">ATCC 201684</strain>
    </source>
</reference>
<keyword evidence="3 4" id="KW-0560">Oxidoreductase</keyword>
<dbReference type="SUPFAM" id="SSF52833">
    <property type="entry name" value="Thioredoxin-like"/>
    <property type="match status" value="1"/>
</dbReference>
<dbReference type="GO" id="GO:0004601">
    <property type="term" value="F:peroxidase activity"/>
    <property type="evidence" value="ECO:0007669"/>
    <property type="project" value="UniProtKB-KW"/>
</dbReference>
<dbReference type="Pfam" id="PF00255">
    <property type="entry name" value="GSHPx"/>
    <property type="match status" value="1"/>
</dbReference>
<gene>
    <name evidence="6" type="ORF">Ae201684_009575</name>
</gene>
<dbReference type="EMBL" id="VJMJ01000122">
    <property type="protein sequence ID" value="KAF0733325.1"/>
    <property type="molecule type" value="Genomic_DNA"/>
</dbReference>
<dbReference type="Proteomes" id="UP000481153">
    <property type="component" value="Unassembled WGS sequence"/>
</dbReference>
<evidence type="ECO:0000256" key="1">
    <source>
        <dbReference type="ARBA" id="ARBA00006926"/>
    </source>
</evidence>
<proteinExistence type="inferred from homology"/>
<evidence type="ECO:0000256" key="3">
    <source>
        <dbReference type="ARBA" id="ARBA00023002"/>
    </source>
</evidence>
<evidence type="ECO:0000256" key="2">
    <source>
        <dbReference type="ARBA" id="ARBA00022559"/>
    </source>
</evidence>
<dbReference type="CDD" id="cd00340">
    <property type="entry name" value="GSH_Peroxidase"/>
    <property type="match status" value="1"/>
</dbReference>
<dbReference type="PANTHER" id="PTHR11592">
    <property type="entry name" value="GLUTATHIONE PEROXIDASE"/>
    <property type="match status" value="1"/>
</dbReference>
<organism evidence="6 7">
    <name type="scientific">Aphanomyces euteiches</name>
    <dbReference type="NCBI Taxonomy" id="100861"/>
    <lineage>
        <taxon>Eukaryota</taxon>
        <taxon>Sar</taxon>
        <taxon>Stramenopiles</taxon>
        <taxon>Oomycota</taxon>
        <taxon>Saprolegniomycetes</taxon>
        <taxon>Saprolegniales</taxon>
        <taxon>Verrucalvaceae</taxon>
        <taxon>Aphanomyces</taxon>
    </lineage>
</organism>
<name>A0A6G0X0F0_9STRA</name>
<evidence type="ECO:0000313" key="7">
    <source>
        <dbReference type="Proteomes" id="UP000481153"/>
    </source>
</evidence>
<dbReference type="PROSITE" id="PS51355">
    <property type="entry name" value="GLUTATHIONE_PEROXID_3"/>
    <property type="match status" value="1"/>
</dbReference>
<accession>A0A6G0X0F0</accession>
<dbReference type="PANTHER" id="PTHR11592:SF78">
    <property type="entry name" value="GLUTATHIONE PEROXIDASE"/>
    <property type="match status" value="1"/>
</dbReference>
<dbReference type="InterPro" id="IPR029760">
    <property type="entry name" value="GPX_CS"/>
</dbReference>
<keyword evidence="7" id="KW-1185">Reference proteome</keyword>
<keyword evidence="2 4" id="KW-0575">Peroxidase</keyword>
<dbReference type="AlphaFoldDB" id="A0A6G0X0F0"/>
<comment type="similarity">
    <text evidence="1 4">Belongs to the glutathione peroxidase family.</text>
</comment>
<dbReference type="GO" id="GO:0006979">
    <property type="term" value="P:response to oxidative stress"/>
    <property type="evidence" value="ECO:0007669"/>
    <property type="project" value="InterPro"/>
</dbReference>
<dbReference type="InterPro" id="IPR000889">
    <property type="entry name" value="Glutathione_peroxidase"/>
</dbReference>
<comment type="caution">
    <text evidence="6">The sequence shown here is derived from an EMBL/GenBank/DDBJ whole genome shotgun (WGS) entry which is preliminary data.</text>
</comment>
<dbReference type="PRINTS" id="PR01011">
    <property type="entry name" value="GLUTPROXDASE"/>
</dbReference>